<dbReference type="Pfam" id="PF03466">
    <property type="entry name" value="LysR_substrate"/>
    <property type="match status" value="1"/>
</dbReference>
<name>T0IAQ7_9SPHN</name>
<evidence type="ECO:0000259" key="5">
    <source>
        <dbReference type="PROSITE" id="PS50931"/>
    </source>
</evidence>
<dbReference type="FunFam" id="1.10.10.10:FF:000001">
    <property type="entry name" value="LysR family transcriptional regulator"/>
    <property type="match status" value="1"/>
</dbReference>
<dbReference type="InterPro" id="IPR000847">
    <property type="entry name" value="LysR_HTH_N"/>
</dbReference>
<dbReference type="CDD" id="cd08474">
    <property type="entry name" value="PBP2_CrgA_like_5"/>
    <property type="match status" value="1"/>
</dbReference>
<dbReference type="InterPro" id="IPR058163">
    <property type="entry name" value="LysR-type_TF_proteobact-type"/>
</dbReference>
<evidence type="ECO:0000256" key="4">
    <source>
        <dbReference type="ARBA" id="ARBA00023163"/>
    </source>
</evidence>
<comment type="similarity">
    <text evidence="1">Belongs to the LysR transcriptional regulatory family.</text>
</comment>
<dbReference type="SUPFAM" id="SSF46785">
    <property type="entry name" value="Winged helix' DNA-binding domain"/>
    <property type="match status" value="1"/>
</dbReference>
<dbReference type="PANTHER" id="PTHR30537:SF1">
    <property type="entry name" value="HTH-TYPE TRANSCRIPTIONAL REGULATOR PGRR"/>
    <property type="match status" value="1"/>
</dbReference>
<dbReference type="SUPFAM" id="SSF53850">
    <property type="entry name" value="Periplasmic binding protein-like II"/>
    <property type="match status" value="1"/>
</dbReference>
<keyword evidence="3" id="KW-0238">DNA-binding</keyword>
<keyword evidence="7" id="KW-1185">Reference proteome</keyword>
<dbReference type="InterPro" id="IPR036390">
    <property type="entry name" value="WH_DNA-bd_sf"/>
</dbReference>
<dbReference type="PANTHER" id="PTHR30537">
    <property type="entry name" value="HTH-TYPE TRANSCRIPTIONAL REGULATOR"/>
    <property type="match status" value="1"/>
</dbReference>
<dbReference type="GO" id="GO:0006351">
    <property type="term" value="P:DNA-templated transcription"/>
    <property type="evidence" value="ECO:0007669"/>
    <property type="project" value="TreeGrafter"/>
</dbReference>
<sequence>MVKDHMQLSRADLADFLYFLAIARHGSFRRAASEMGVTTSALSHAMAGLEARRGVRLLNRTTRSVTLTAAGEDLRAAIEGPLESIGDAAENLNRYRDAPTGRIRINVLEDAAALLLEPVMPHFVERYPEVVVDISVSNRMVDVIASGFDAGIRYGGTVPEDMIAQRLSPDIRWVAAASPAYLAKHGAPSTPDDLRHHRCVRIRLGNDQLYHWEFERGAEAVAVDAPGSVIVDNSHAAVGFGLNDVGIIYGAEPVLRPHLASGALTLVLGDWASMGPGFHLYYSGRRQLPTGLRLLKQLIREVAPLDRRQASASLL</sequence>
<organism evidence="6 7">
    <name type="scientific">Novosphingobium lindaniclasticum LE124</name>
    <dbReference type="NCBI Taxonomy" id="1096930"/>
    <lineage>
        <taxon>Bacteria</taxon>
        <taxon>Pseudomonadati</taxon>
        <taxon>Pseudomonadota</taxon>
        <taxon>Alphaproteobacteria</taxon>
        <taxon>Sphingomonadales</taxon>
        <taxon>Sphingomonadaceae</taxon>
        <taxon>Novosphingobium</taxon>
    </lineage>
</organism>
<reference evidence="6 7" key="1">
    <citation type="journal article" date="2013" name="Genome Announc.">
        <title>Genome Sequence of Novosphingobium lindaniclasticum LE124T, Isolated from a Hexachlorocyclohexane Dumpsite.</title>
        <authorList>
            <person name="Saxena A."/>
            <person name="Nayyar N."/>
            <person name="Sangwan N."/>
            <person name="Kumari R."/>
            <person name="Khurana J.P."/>
            <person name="Lal R."/>
        </authorList>
    </citation>
    <scope>NUCLEOTIDE SEQUENCE [LARGE SCALE GENOMIC DNA]</scope>
    <source>
        <strain evidence="6 7">LE124</strain>
    </source>
</reference>
<dbReference type="PATRIC" id="fig|1096930.3.peg.4085"/>
<keyword evidence="4" id="KW-0804">Transcription</keyword>
<dbReference type="GO" id="GO:0043565">
    <property type="term" value="F:sequence-specific DNA binding"/>
    <property type="evidence" value="ECO:0007669"/>
    <property type="project" value="TreeGrafter"/>
</dbReference>
<comment type="caution">
    <text evidence="6">The sequence shown here is derived from an EMBL/GenBank/DDBJ whole genome shotgun (WGS) entry which is preliminary data.</text>
</comment>
<dbReference type="InterPro" id="IPR036388">
    <property type="entry name" value="WH-like_DNA-bd_sf"/>
</dbReference>
<dbReference type="Gene3D" id="3.40.190.290">
    <property type="match status" value="1"/>
</dbReference>
<dbReference type="EMBL" id="ATHL01000141">
    <property type="protein sequence ID" value="EQB08765.1"/>
    <property type="molecule type" value="Genomic_DNA"/>
</dbReference>
<dbReference type="PROSITE" id="PS50931">
    <property type="entry name" value="HTH_LYSR"/>
    <property type="match status" value="1"/>
</dbReference>
<evidence type="ECO:0000256" key="1">
    <source>
        <dbReference type="ARBA" id="ARBA00009437"/>
    </source>
</evidence>
<evidence type="ECO:0000256" key="3">
    <source>
        <dbReference type="ARBA" id="ARBA00023125"/>
    </source>
</evidence>
<dbReference type="AlphaFoldDB" id="T0IAQ7"/>
<proteinExistence type="inferred from homology"/>
<feature type="domain" description="HTH lysR-type" evidence="5">
    <location>
        <begin position="12"/>
        <end position="68"/>
    </location>
</feature>
<evidence type="ECO:0000313" key="7">
    <source>
        <dbReference type="Proteomes" id="UP000015527"/>
    </source>
</evidence>
<dbReference type="Pfam" id="PF00126">
    <property type="entry name" value="HTH_1"/>
    <property type="match status" value="1"/>
</dbReference>
<dbReference type="Proteomes" id="UP000015527">
    <property type="component" value="Unassembled WGS sequence"/>
</dbReference>
<dbReference type="GO" id="GO:0003700">
    <property type="term" value="F:DNA-binding transcription factor activity"/>
    <property type="evidence" value="ECO:0007669"/>
    <property type="project" value="InterPro"/>
</dbReference>
<keyword evidence="2" id="KW-0805">Transcription regulation</keyword>
<dbReference type="Gene3D" id="1.10.10.10">
    <property type="entry name" value="Winged helix-like DNA-binding domain superfamily/Winged helix DNA-binding domain"/>
    <property type="match status" value="1"/>
</dbReference>
<protein>
    <submittedName>
        <fullName evidence="6">LysR family transcriptional regulator</fullName>
    </submittedName>
</protein>
<evidence type="ECO:0000256" key="2">
    <source>
        <dbReference type="ARBA" id="ARBA00023015"/>
    </source>
</evidence>
<accession>T0IAQ7</accession>
<dbReference type="eggNOG" id="COG0583">
    <property type="taxonomic scope" value="Bacteria"/>
</dbReference>
<gene>
    <name evidence="6" type="ORF">L284_20775</name>
</gene>
<dbReference type="InterPro" id="IPR005119">
    <property type="entry name" value="LysR_subst-bd"/>
</dbReference>
<evidence type="ECO:0000313" key="6">
    <source>
        <dbReference type="EMBL" id="EQB08765.1"/>
    </source>
</evidence>